<reference evidence="5" key="1">
    <citation type="journal article" date="2020" name="mSystems">
        <title>Genome- and Community-Level Interaction Insights into Carbon Utilization and Element Cycling Functions of Hydrothermarchaeota in Hydrothermal Sediment.</title>
        <authorList>
            <person name="Zhou Z."/>
            <person name="Liu Y."/>
            <person name="Xu W."/>
            <person name="Pan J."/>
            <person name="Luo Z.H."/>
            <person name="Li M."/>
        </authorList>
    </citation>
    <scope>NUCLEOTIDE SEQUENCE [LARGE SCALE GENOMIC DNA]</scope>
    <source>
        <strain evidence="5">SpSt-508</strain>
    </source>
</reference>
<evidence type="ECO:0000259" key="4">
    <source>
        <dbReference type="PROSITE" id="PS50075"/>
    </source>
</evidence>
<dbReference type="GO" id="GO:0000035">
    <property type="term" value="F:acyl binding"/>
    <property type="evidence" value="ECO:0007669"/>
    <property type="project" value="TreeGrafter"/>
</dbReference>
<dbReference type="InterPro" id="IPR036736">
    <property type="entry name" value="ACP-like_sf"/>
</dbReference>
<dbReference type="SUPFAM" id="SSF47336">
    <property type="entry name" value="ACP-like"/>
    <property type="match status" value="1"/>
</dbReference>
<dbReference type="GO" id="GO:0000036">
    <property type="term" value="F:acyl carrier activity"/>
    <property type="evidence" value="ECO:0007669"/>
    <property type="project" value="UniProtKB-UniRule"/>
</dbReference>
<dbReference type="InterPro" id="IPR003231">
    <property type="entry name" value="ACP"/>
</dbReference>
<dbReference type="GO" id="GO:0009245">
    <property type="term" value="P:lipid A biosynthetic process"/>
    <property type="evidence" value="ECO:0007669"/>
    <property type="project" value="TreeGrafter"/>
</dbReference>
<comment type="subcellular location">
    <subcellularLocation>
        <location evidence="3">Cytoplasm</location>
    </subcellularLocation>
</comment>
<dbReference type="Gene3D" id="1.10.1200.10">
    <property type="entry name" value="ACP-like"/>
    <property type="match status" value="1"/>
</dbReference>
<sequence length="102" mass="11306">MPGSAAVRACRRQPGLTCPEEFARMSTEERFKKILLRNLDVKEEALVPSAALRSELGATSVDIVEILADLENEFNVEIPDADAAKLRTFGDVVKYLDERVQA</sequence>
<dbReference type="PANTHER" id="PTHR20863:SF76">
    <property type="entry name" value="CARRIER DOMAIN-CONTAINING PROTEIN"/>
    <property type="match status" value="1"/>
</dbReference>
<keyword evidence="3" id="KW-0276">Fatty acid metabolism</keyword>
<evidence type="ECO:0000313" key="5">
    <source>
        <dbReference type="EMBL" id="HGT39542.1"/>
    </source>
</evidence>
<proteinExistence type="inferred from homology"/>
<dbReference type="InterPro" id="IPR009081">
    <property type="entry name" value="PP-bd_ACP"/>
</dbReference>
<dbReference type="GO" id="GO:0005829">
    <property type="term" value="C:cytosol"/>
    <property type="evidence" value="ECO:0007669"/>
    <property type="project" value="TreeGrafter"/>
</dbReference>
<keyword evidence="3" id="KW-0275">Fatty acid biosynthesis</keyword>
<keyword evidence="1 3" id="KW-0596">Phosphopantetheine</keyword>
<dbReference type="PANTHER" id="PTHR20863">
    <property type="entry name" value="ACYL CARRIER PROTEIN"/>
    <property type="match status" value="1"/>
</dbReference>
<feature type="domain" description="Carrier" evidence="4">
    <location>
        <begin position="25"/>
        <end position="100"/>
    </location>
</feature>
<protein>
    <recommendedName>
        <fullName evidence="3">Acyl carrier protein</fullName>
        <shortName evidence="3">ACP</shortName>
    </recommendedName>
</protein>
<gene>
    <name evidence="3" type="primary">acpP</name>
    <name evidence="5" type="ORF">ENS64_09815</name>
</gene>
<comment type="caution">
    <text evidence="5">The sequence shown here is derived from an EMBL/GenBank/DDBJ whole genome shotgun (WGS) entry which is preliminary data.</text>
</comment>
<comment type="pathway">
    <text evidence="3">Lipid metabolism; fatty acid biosynthesis.</text>
</comment>
<keyword evidence="3" id="KW-0444">Lipid biosynthesis</keyword>
<dbReference type="HAMAP" id="MF_01217">
    <property type="entry name" value="Acyl_carrier"/>
    <property type="match status" value="1"/>
</dbReference>
<dbReference type="Pfam" id="PF00550">
    <property type="entry name" value="PP-binding"/>
    <property type="match status" value="1"/>
</dbReference>
<accession>A0A7C4LKQ8</accession>
<keyword evidence="2 3" id="KW-0597">Phosphoprotein</keyword>
<keyword evidence="3" id="KW-0443">Lipid metabolism</keyword>
<keyword evidence="3" id="KW-0963">Cytoplasm</keyword>
<comment type="PTM">
    <text evidence="3">4'-phosphopantetheine is transferred from CoA to a specific serine of apo-ACP by AcpS. This modification is essential for activity because fatty acids are bound in thioester linkage to the sulfhydryl of the prosthetic group.</text>
</comment>
<name>A0A7C4LKQ8_9PLAN</name>
<dbReference type="NCBIfam" id="NF002148">
    <property type="entry name" value="PRK00982.1-2"/>
    <property type="match status" value="1"/>
</dbReference>
<dbReference type="AlphaFoldDB" id="A0A7C4LKQ8"/>
<dbReference type="GO" id="GO:0016020">
    <property type="term" value="C:membrane"/>
    <property type="evidence" value="ECO:0007669"/>
    <property type="project" value="GOC"/>
</dbReference>
<comment type="similarity">
    <text evidence="3">Belongs to the acyl carrier protein (ACP) family.</text>
</comment>
<dbReference type="EMBL" id="DSVQ01000012">
    <property type="protein sequence ID" value="HGT39542.1"/>
    <property type="molecule type" value="Genomic_DNA"/>
</dbReference>
<evidence type="ECO:0000256" key="3">
    <source>
        <dbReference type="HAMAP-Rule" id="MF_01217"/>
    </source>
</evidence>
<evidence type="ECO:0000256" key="1">
    <source>
        <dbReference type="ARBA" id="ARBA00022450"/>
    </source>
</evidence>
<feature type="modified residue" description="O-(pantetheine 4'-phosphoryl)serine" evidence="3">
    <location>
        <position position="60"/>
    </location>
</feature>
<dbReference type="UniPathway" id="UPA00094"/>
<comment type="function">
    <text evidence="3">Carrier of the growing fatty acid chain in fatty acid biosynthesis.</text>
</comment>
<dbReference type="PROSITE" id="PS50075">
    <property type="entry name" value="CARRIER"/>
    <property type="match status" value="1"/>
</dbReference>
<evidence type="ECO:0000256" key="2">
    <source>
        <dbReference type="ARBA" id="ARBA00022553"/>
    </source>
</evidence>
<organism evidence="5">
    <name type="scientific">Schlesneria paludicola</name>
    <dbReference type="NCBI Taxonomy" id="360056"/>
    <lineage>
        <taxon>Bacteria</taxon>
        <taxon>Pseudomonadati</taxon>
        <taxon>Planctomycetota</taxon>
        <taxon>Planctomycetia</taxon>
        <taxon>Planctomycetales</taxon>
        <taxon>Planctomycetaceae</taxon>
        <taxon>Schlesneria</taxon>
    </lineage>
</organism>